<evidence type="ECO:0000313" key="1">
    <source>
        <dbReference type="EMBL" id="MBM7635458.1"/>
    </source>
</evidence>
<evidence type="ECO:0000313" key="2">
    <source>
        <dbReference type="Proteomes" id="UP000809081"/>
    </source>
</evidence>
<gene>
    <name evidence="1" type="ORF">JOC31_000250</name>
</gene>
<evidence type="ECO:0008006" key="3">
    <source>
        <dbReference type="Google" id="ProtNLM"/>
    </source>
</evidence>
<dbReference type="RefSeq" id="WP_205016407.1">
    <property type="nucleotide sequence ID" value="NZ_JAFBEI010000003.1"/>
</dbReference>
<proteinExistence type="predicted"/>
<name>A0ABS2PKX5_9STRE</name>
<sequence>MFHLLDIKKHEGGISFEQVIDIKEHLMARSDDIIDVDPVKVVGNISFDSGLYLLNYDLSYHLVLPSSRSMEPVSYQHQLFISEVFIEEKDAIAKKDLIDDDLVLVLEGDTINLVESIVDNILLAIPLRILTEEELQNEELPSGNSWSVMTEEQYQALQEEKKAENNPFSALNGLFED</sequence>
<reference evidence="1 2" key="1">
    <citation type="submission" date="2021-01" db="EMBL/GenBank/DDBJ databases">
        <title>Genomic Encyclopedia of Type Strains, Phase IV (KMG-IV): sequencing the most valuable type-strain genomes for metagenomic binning, comparative biology and taxonomic classification.</title>
        <authorList>
            <person name="Goeker M."/>
        </authorList>
    </citation>
    <scope>NUCLEOTIDE SEQUENCE [LARGE SCALE GENOMIC DNA]</scope>
    <source>
        <strain evidence="1 2">DSM 27513</strain>
    </source>
</reference>
<protein>
    <recommendedName>
        <fullName evidence="3">DUF177 domain-containing protein</fullName>
    </recommendedName>
</protein>
<dbReference type="EMBL" id="JAFBEI010000003">
    <property type="protein sequence ID" value="MBM7635458.1"/>
    <property type="molecule type" value="Genomic_DNA"/>
</dbReference>
<accession>A0ABS2PKX5</accession>
<organism evidence="1 2">
    <name type="scientific">Streptococcus saliviloxodontae</name>
    <dbReference type="NCBI Taxonomy" id="1349416"/>
    <lineage>
        <taxon>Bacteria</taxon>
        <taxon>Bacillati</taxon>
        <taxon>Bacillota</taxon>
        <taxon>Bacilli</taxon>
        <taxon>Lactobacillales</taxon>
        <taxon>Streptococcaceae</taxon>
        <taxon>Streptococcus</taxon>
    </lineage>
</organism>
<dbReference type="Pfam" id="PF02620">
    <property type="entry name" value="YceD"/>
    <property type="match status" value="1"/>
</dbReference>
<comment type="caution">
    <text evidence="1">The sequence shown here is derived from an EMBL/GenBank/DDBJ whole genome shotgun (WGS) entry which is preliminary data.</text>
</comment>
<keyword evidence="2" id="KW-1185">Reference proteome</keyword>
<dbReference type="Proteomes" id="UP000809081">
    <property type="component" value="Unassembled WGS sequence"/>
</dbReference>
<dbReference type="InterPro" id="IPR003772">
    <property type="entry name" value="YceD"/>
</dbReference>